<evidence type="ECO:0000256" key="3">
    <source>
        <dbReference type="ARBA" id="ARBA00022490"/>
    </source>
</evidence>
<protein>
    <submittedName>
        <fullName evidence="12">D-alanine-D-alanine ligase</fullName>
    </submittedName>
</protein>
<keyword evidence="6 10" id="KW-0067">ATP-binding</keyword>
<keyword evidence="8" id="KW-0573">Peptidoglycan synthesis</keyword>
<name>A0A1H2TP41_9FIRM</name>
<sequence length="339" mass="38379">MKIAIVTDKSRMDFIPSEEGFKEDEQKRKTLEELSSILSRKYDCISLIADDNIINQLKAENVDLVFNLCNGIKGDSKLAQLPALLEYACIPYTGSSILGHTLAINKVYSSKIFKANDIPIPDFVPIYNIDQLENLSMKFPILIKPNDEGSSRGIHQDSLVFDMDSLIKKVSEELEIYNPPIMLTKYIEGREFSVGIIGNGEDLMVLPIQELDLSNLPENFNKFYSFEVKAYLKDRTIYHIPARLTDEEKKLLENTAIKAFKALGLRDYARVDIILKDGIPHVLEVNSLPGLMKGKSSLYRMAEATDLGYEGLVLKIVETAIKRYQFENNTFDGPRIVNI</sequence>
<keyword evidence="5 10" id="KW-0547">Nucleotide-binding</keyword>
<dbReference type="InterPro" id="IPR013815">
    <property type="entry name" value="ATP_grasp_subdomain_1"/>
</dbReference>
<dbReference type="SUPFAM" id="SSF52440">
    <property type="entry name" value="PreATP-grasp domain"/>
    <property type="match status" value="1"/>
</dbReference>
<keyword evidence="3" id="KW-0963">Cytoplasm</keyword>
<dbReference type="InterPro" id="IPR011095">
    <property type="entry name" value="Dala_Dala_lig_C"/>
</dbReference>
<dbReference type="InterPro" id="IPR000291">
    <property type="entry name" value="D-Ala_lig_Van_CS"/>
</dbReference>
<dbReference type="Gene3D" id="3.40.50.20">
    <property type="match status" value="1"/>
</dbReference>
<evidence type="ECO:0000256" key="6">
    <source>
        <dbReference type="ARBA" id="ARBA00022840"/>
    </source>
</evidence>
<dbReference type="InterPro" id="IPR016185">
    <property type="entry name" value="PreATP-grasp_dom_sf"/>
</dbReference>
<dbReference type="GO" id="GO:0071555">
    <property type="term" value="P:cell wall organization"/>
    <property type="evidence" value="ECO:0007669"/>
    <property type="project" value="UniProtKB-KW"/>
</dbReference>
<dbReference type="PANTHER" id="PTHR23132:SF23">
    <property type="entry name" value="D-ALANINE--D-ALANINE LIGASE B"/>
    <property type="match status" value="1"/>
</dbReference>
<dbReference type="PROSITE" id="PS00844">
    <property type="entry name" value="DALA_DALA_LIGASE_2"/>
    <property type="match status" value="1"/>
</dbReference>
<evidence type="ECO:0000256" key="1">
    <source>
        <dbReference type="ARBA" id="ARBA00004496"/>
    </source>
</evidence>
<organism evidence="12 13">
    <name type="scientific">Tepidimicrobium xylanilyticum</name>
    <dbReference type="NCBI Taxonomy" id="1123352"/>
    <lineage>
        <taxon>Bacteria</taxon>
        <taxon>Bacillati</taxon>
        <taxon>Bacillota</taxon>
        <taxon>Tissierellia</taxon>
        <taxon>Tissierellales</taxon>
        <taxon>Tepidimicrobiaceae</taxon>
        <taxon>Tepidimicrobium</taxon>
    </lineage>
</organism>
<dbReference type="Gene3D" id="3.30.1490.20">
    <property type="entry name" value="ATP-grasp fold, A domain"/>
    <property type="match status" value="1"/>
</dbReference>
<evidence type="ECO:0000256" key="7">
    <source>
        <dbReference type="ARBA" id="ARBA00022960"/>
    </source>
</evidence>
<dbReference type="GO" id="GO:0008716">
    <property type="term" value="F:D-alanine-D-alanine ligase activity"/>
    <property type="evidence" value="ECO:0007669"/>
    <property type="project" value="InterPro"/>
</dbReference>
<reference evidence="12 13" key="1">
    <citation type="submission" date="2016-10" db="EMBL/GenBank/DDBJ databases">
        <authorList>
            <person name="de Groot N.N."/>
        </authorList>
    </citation>
    <scope>NUCLEOTIDE SEQUENCE [LARGE SCALE GENOMIC DNA]</scope>
    <source>
        <strain evidence="12 13">DSM 23310</strain>
    </source>
</reference>
<evidence type="ECO:0000256" key="4">
    <source>
        <dbReference type="ARBA" id="ARBA00022598"/>
    </source>
</evidence>
<dbReference type="PROSITE" id="PS50975">
    <property type="entry name" value="ATP_GRASP"/>
    <property type="match status" value="1"/>
</dbReference>
<dbReference type="EMBL" id="FNNG01000002">
    <property type="protein sequence ID" value="SDW45716.1"/>
    <property type="molecule type" value="Genomic_DNA"/>
</dbReference>
<dbReference type="Gene3D" id="3.30.470.20">
    <property type="entry name" value="ATP-grasp fold, B domain"/>
    <property type="match status" value="1"/>
</dbReference>
<comment type="subcellular location">
    <subcellularLocation>
        <location evidence="1">Cytoplasm</location>
    </subcellularLocation>
</comment>
<dbReference type="PANTHER" id="PTHR23132">
    <property type="entry name" value="D-ALANINE--D-ALANINE LIGASE"/>
    <property type="match status" value="1"/>
</dbReference>
<evidence type="ECO:0000256" key="10">
    <source>
        <dbReference type="PROSITE-ProRule" id="PRU00409"/>
    </source>
</evidence>
<dbReference type="GO" id="GO:0005524">
    <property type="term" value="F:ATP binding"/>
    <property type="evidence" value="ECO:0007669"/>
    <property type="project" value="UniProtKB-UniRule"/>
</dbReference>
<evidence type="ECO:0000256" key="9">
    <source>
        <dbReference type="ARBA" id="ARBA00023316"/>
    </source>
</evidence>
<evidence type="ECO:0000256" key="2">
    <source>
        <dbReference type="ARBA" id="ARBA00010871"/>
    </source>
</evidence>
<evidence type="ECO:0000313" key="12">
    <source>
        <dbReference type="EMBL" id="SDW45716.1"/>
    </source>
</evidence>
<dbReference type="InterPro" id="IPR011761">
    <property type="entry name" value="ATP-grasp"/>
</dbReference>
<keyword evidence="13" id="KW-1185">Reference proteome</keyword>
<gene>
    <name evidence="12" type="ORF">SAMN05660923_00770</name>
</gene>
<evidence type="ECO:0000313" key="13">
    <source>
        <dbReference type="Proteomes" id="UP000198828"/>
    </source>
</evidence>
<keyword evidence="7" id="KW-0133">Cell shape</keyword>
<keyword evidence="9" id="KW-0961">Cell wall biogenesis/degradation</keyword>
<dbReference type="OrthoDB" id="9813261at2"/>
<comment type="similarity">
    <text evidence="2">Belongs to the D-alanine--D-alanine ligase family.</text>
</comment>
<dbReference type="GO" id="GO:0005737">
    <property type="term" value="C:cytoplasm"/>
    <property type="evidence" value="ECO:0007669"/>
    <property type="project" value="UniProtKB-SubCell"/>
</dbReference>
<proteinExistence type="inferred from homology"/>
<evidence type="ECO:0000256" key="5">
    <source>
        <dbReference type="ARBA" id="ARBA00022741"/>
    </source>
</evidence>
<dbReference type="GO" id="GO:0046872">
    <property type="term" value="F:metal ion binding"/>
    <property type="evidence" value="ECO:0007669"/>
    <property type="project" value="InterPro"/>
</dbReference>
<dbReference type="SUPFAM" id="SSF56059">
    <property type="entry name" value="Glutathione synthetase ATP-binding domain-like"/>
    <property type="match status" value="1"/>
</dbReference>
<feature type="domain" description="ATP-grasp" evidence="11">
    <location>
        <begin position="110"/>
        <end position="318"/>
    </location>
</feature>
<dbReference type="RefSeq" id="WP_093751034.1">
    <property type="nucleotide sequence ID" value="NZ_BSYN01000002.1"/>
</dbReference>
<dbReference type="GO" id="GO:0009252">
    <property type="term" value="P:peptidoglycan biosynthetic process"/>
    <property type="evidence" value="ECO:0007669"/>
    <property type="project" value="UniProtKB-KW"/>
</dbReference>
<dbReference type="AlphaFoldDB" id="A0A1H2TP41"/>
<dbReference type="GO" id="GO:0008360">
    <property type="term" value="P:regulation of cell shape"/>
    <property type="evidence" value="ECO:0007669"/>
    <property type="project" value="UniProtKB-KW"/>
</dbReference>
<evidence type="ECO:0000259" key="11">
    <source>
        <dbReference type="PROSITE" id="PS50975"/>
    </source>
</evidence>
<evidence type="ECO:0000256" key="8">
    <source>
        <dbReference type="ARBA" id="ARBA00022984"/>
    </source>
</evidence>
<accession>A0A1H2TP41</accession>
<dbReference type="Proteomes" id="UP000198828">
    <property type="component" value="Unassembled WGS sequence"/>
</dbReference>
<keyword evidence="4 12" id="KW-0436">Ligase</keyword>
<dbReference type="Pfam" id="PF07478">
    <property type="entry name" value="Dala_Dala_lig_C"/>
    <property type="match status" value="1"/>
</dbReference>